<comment type="caution">
    <text evidence="4">The sequence shown here is derived from an EMBL/GenBank/DDBJ whole genome shotgun (WGS) entry which is preliminary data.</text>
</comment>
<dbReference type="InterPro" id="IPR000871">
    <property type="entry name" value="Beta-lactam_class-A"/>
</dbReference>
<dbReference type="PANTHER" id="PTHR35333:SF4">
    <property type="entry name" value="SLR0121 PROTEIN"/>
    <property type="match status" value="1"/>
</dbReference>
<dbReference type="GO" id="GO:0046677">
    <property type="term" value="P:response to antibiotic"/>
    <property type="evidence" value="ECO:0007669"/>
    <property type="project" value="InterPro"/>
</dbReference>
<dbReference type="EMBL" id="WQKZ01000005">
    <property type="protein sequence ID" value="MVN78611.1"/>
    <property type="molecule type" value="Genomic_DNA"/>
</dbReference>
<dbReference type="Proteomes" id="UP000441336">
    <property type="component" value="Unassembled WGS sequence"/>
</dbReference>
<feature type="signal peptide" evidence="2">
    <location>
        <begin position="1"/>
        <end position="23"/>
    </location>
</feature>
<evidence type="ECO:0000313" key="4">
    <source>
        <dbReference type="EMBL" id="MVN78611.1"/>
    </source>
</evidence>
<accession>A0A7K1TKH5</accession>
<dbReference type="GO" id="GO:0030655">
    <property type="term" value="P:beta-lactam antibiotic catabolic process"/>
    <property type="evidence" value="ECO:0007669"/>
    <property type="project" value="InterPro"/>
</dbReference>
<keyword evidence="2" id="KW-0732">Signal</keyword>
<protein>
    <recommendedName>
        <fullName evidence="3">Beta-lactamase class A catalytic domain-containing protein</fullName>
    </recommendedName>
</protein>
<sequence length="416" mass="47108">MLKTVLSLLLLLAALAARSQNSAYPDSALLDSLLRTNPALARVLNRSATYQLQIIYTQINRDAQNVPHFTRHTYHVNPQQYFNPASLVKLPTALLALEKIHALPPIITKSTIMSTGVAWRCQTPIPFAAPADSDRQATVGNYIKRMLLVSDNLAYNRLYEFIGQQSLNQRLQQLGYPGSRIVRRFAPCDTAANRHTNPVAFHTLTGDTIYKQSAQTNARTPTPPLGPVFAGRAYKVGDRIIHRPYEFTTANNLPLPDITNLLQTALFPESIPTNSRPQLTPADYSFLRQYLHLTPHSSHFSAYTLTKYFDAYKKYLYYGRLPEAQPQPGLRIFNIVGMSHGYLADVAYFADSLHQSEFLLSAVLYVNQDGIINDANYEYDTIGEPFLAQLGQLFYQYEAQRPRRYRPDLTLFFQPD</sequence>
<organism evidence="4 5">
    <name type="scientific">Hymenobacter ginkgonis</name>
    <dbReference type="NCBI Taxonomy" id="2682976"/>
    <lineage>
        <taxon>Bacteria</taxon>
        <taxon>Pseudomonadati</taxon>
        <taxon>Bacteroidota</taxon>
        <taxon>Cytophagia</taxon>
        <taxon>Cytophagales</taxon>
        <taxon>Hymenobacteraceae</taxon>
        <taxon>Hymenobacter</taxon>
    </lineage>
</organism>
<dbReference type="InterPro" id="IPR012338">
    <property type="entry name" value="Beta-lactam/transpept-like"/>
</dbReference>
<dbReference type="InterPro" id="IPR045155">
    <property type="entry name" value="Beta-lactam_cat"/>
</dbReference>
<feature type="domain" description="Beta-lactamase class A catalytic" evidence="3">
    <location>
        <begin position="72"/>
        <end position="203"/>
    </location>
</feature>
<feature type="chain" id="PRO_5029893639" description="Beta-lactamase class A catalytic domain-containing protein" evidence="2">
    <location>
        <begin position="24"/>
        <end position="416"/>
    </location>
</feature>
<dbReference type="PANTHER" id="PTHR35333">
    <property type="entry name" value="BETA-LACTAMASE"/>
    <property type="match status" value="1"/>
</dbReference>
<dbReference type="Gene3D" id="3.40.710.10">
    <property type="entry name" value="DD-peptidase/beta-lactamase superfamily"/>
    <property type="match status" value="1"/>
</dbReference>
<evidence type="ECO:0000256" key="2">
    <source>
        <dbReference type="SAM" id="SignalP"/>
    </source>
</evidence>
<gene>
    <name evidence="4" type="ORF">GO988_19945</name>
</gene>
<dbReference type="GO" id="GO:0008800">
    <property type="term" value="F:beta-lactamase activity"/>
    <property type="evidence" value="ECO:0007669"/>
    <property type="project" value="UniProtKB-EC"/>
</dbReference>
<dbReference type="SUPFAM" id="SSF56601">
    <property type="entry name" value="beta-lactamase/transpeptidase-like"/>
    <property type="match status" value="1"/>
</dbReference>
<name>A0A7K1TKH5_9BACT</name>
<comment type="catalytic activity">
    <reaction evidence="1">
        <text>a beta-lactam + H2O = a substituted beta-amino acid</text>
        <dbReference type="Rhea" id="RHEA:20401"/>
        <dbReference type="ChEBI" id="CHEBI:15377"/>
        <dbReference type="ChEBI" id="CHEBI:35627"/>
        <dbReference type="ChEBI" id="CHEBI:140347"/>
        <dbReference type="EC" id="3.5.2.6"/>
    </reaction>
</comment>
<reference evidence="4 5" key="1">
    <citation type="submission" date="2019-12" db="EMBL/GenBank/DDBJ databases">
        <title>Hymenobacter sp. HMF4947 Genome sequencing and assembly.</title>
        <authorList>
            <person name="Kang H."/>
            <person name="Cha I."/>
            <person name="Kim H."/>
            <person name="Joh K."/>
        </authorList>
    </citation>
    <scope>NUCLEOTIDE SEQUENCE [LARGE SCALE GENOMIC DNA]</scope>
    <source>
        <strain evidence="4 5">HMF4947</strain>
    </source>
</reference>
<dbReference type="AlphaFoldDB" id="A0A7K1TKH5"/>
<evidence type="ECO:0000256" key="1">
    <source>
        <dbReference type="ARBA" id="ARBA00001526"/>
    </source>
</evidence>
<evidence type="ECO:0000259" key="3">
    <source>
        <dbReference type="Pfam" id="PF13354"/>
    </source>
</evidence>
<evidence type="ECO:0000313" key="5">
    <source>
        <dbReference type="Proteomes" id="UP000441336"/>
    </source>
</evidence>
<keyword evidence="5" id="KW-1185">Reference proteome</keyword>
<proteinExistence type="predicted"/>
<dbReference type="Pfam" id="PF13354">
    <property type="entry name" value="Beta-lactamase2"/>
    <property type="match status" value="1"/>
</dbReference>